<name>A0ABD5CUF6_9BURK</name>
<proteinExistence type="inferred from homology"/>
<feature type="domain" description="Gp5/Type VI secretion system Vgr protein OB-fold" evidence="2">
    <location>
        <begin position="414"/>
        <end position="473"/>
    </location>
</feature>
<organism evidence="3 4">
    <name type="scientific">Paraburkholderia graminis</name>
    <dbReference type="NCBI Taxonomy" id="60548"/>
    <lineage>
        <taxon>Bacteria</taxon>
        <taxon>Pseudomonadati</taxon>
        <taxon>Pseudomonadota</taxon>
        <taxon>Betaproteobacteria</taxon>
        <taxon>Burkholderiales</taxon>
        <taxon>Burkholderiaceae</taxon>
        <taxon>Paraburkholderia</taxon>
    </lineage>
</organism>
<dbReference type="Pfam" id="PF05954">
    <property type="entry name" value="Phage_GPD"/>
    <property type="match status" value="1"/>
</dbReference>
<gene>
    <name evidence="3" type="ORF">QF025_006843</name>
</gene>
<evidence type="ECO:0000256" key="1">
    <source>
        <dbReference type="ARBA" id="ARBA00005558"/>
    </source>
</evidence>
<dbReference type="InterPro" id="IPR006531">
    <property type="entry name" value="Gp5/Vgr_OB"/>
</dbReference>
<dbReference type="NCBIfam" id="TIGR01646">
    <property type="entry name" value="vgr_GE"/>
    <property type="match status" value="1"/>
</dbReference>
<dbReference type="EMBL" id="JAVIZN010000003">
    <property type="protein sequence ID" value="MDR6208042.1"/>
    <property type="molecule type" value="Genomic_DNA"/>
</dbReference>
<protein>
    <submittedName>
        <fullName evidence="3">Type VI secretion system secreted protein VgrG</fullName>
    </submittedName>
</protein>
<dbReference type="RefSeq" id="WP_310035484.1">
    <property type="nucleotide sequence ID" value="NZ_JAVIZN010000003.1"/>
</dbReference>
<comment type="similarity">
    <text evidence="1">Belongs to the VgrG protein family.</text>
</comment>
<dbReference type="Gene3D" id="3.55.50.10">
    <property type="entry name" value="Baseplate protein-like domains"/>
    <property type="match status" value="1"/>
</dbReference>
<dbReference type="AlphaFoldDB" id="A0ABD5CUF6"/>
<dbReference type="NCBIfam" id="TIGR03361">
    <property type="entry name" value="VI_Rhs_Vgr"/>
    <property type="match status" value="1"/>
</dbReference>
<dbReference type="InterPro" id="IPR017847">
    <property type="entry name" value="T6SS_RhsGE_Vgr_subset"/>
</dbReference>
<dbReference type="Gene3D" id="2.40.50.230">
    <property type="entry name" value="Gp5 N-terminal domain"/>
    <property type="match status" value="1"/>
</dbReference>
<sequence>MAERDPVVPLFTLNCEGLEDGTFFVVRWSAEEAVSKPYRVELTLASRHMDLDLGTLLGSRAKFAIILENGARRHYHGVLREVEQLDADGQYAYYQVVLMPRFAGLADFQYSEVYLNATLPDIVRSVLRACGLGLEAGTGTSSYDFSISISSVSSEASRSNFVCQFEESCLDFLSRRLQHEGVYYYFTQLEDQEAIVFCDGLAAQPTTSASLTYRAISTRNEERIVAGVERFSCDMAVMPATLTLSDFAGSHAALRLSVEESIAGGKHGNVAMYGEHFGTEREGRRLARLRAEAIACRAKRFRGTSRTPTIAVGYFAALSGHPVNAFNARYYVIEMRQQGAQPMPGRRTEDSGDSAGRTDLLDDYHNEFVALPAEVQFRPKQDAPVPVISGVISAVIDAEGEGPYAQINEHGCYKVRFPFGRTDKPEMRMSAWVRMASPYAGSNHGMHFPLLKETEVLVAFMNGDPDRPIIVGAVPNSENPNVVVDANVAQNAIRTAGGNVVTLDDSRGKQSIHLASPVANTSIKLGAAGQPGLALASDNHMQVNAKSYDRLIGGLYKETISSGSAGGGDPTGISAFINGAWSGGNTGGDKKGWAQATTGAGVIAKNYIGVSLNTYAASSTNIYLGNSNSVSLINSNKITFGVGININMGRSIEIGRIWNNKFVEFADTVTAKEKKTVLASDIEYTTRATSAVTDTADALTMTRTAVNYTLDALSSIRVGSEVTPLLSLESQNLEVFNETTTLTTSVVNINTSTFMLNGDMVEIG</sequence>
<comment type="caution">
    <text evidence="3">The sequence shown here is derived from an EMBL/GenBank/DDBJ whole genome shotgun (WGS) entry which is preliminary data.</text>
</comment>
<dbReference type="Pfam" id="PF04717">
    <property type="entry name" value="Phage_base_V"/>
    <property type="match status" value="1"/>
</dbReference>
<dbReference type="Gene3D" id="4.10.220.110">
    <property type="match status" value="1"/>
</dbReference>
<dbReference type="InterPro" id="IPR006533">
    <property type="entry name" value="T6SS_Vgr_RhsGE"/>
</dbReference>
<dbReference type="Proteomes" id="UP001245184">
    <property type="component" value="Unassembled WGS sequence"/>
</dbReference>
<evidence type="ECO:0000313" key="3">
    <source>
        <dbReference type="EMBL" id="MDR6208042.1"/>
    </source>
</evidence>
<dbReference type="SUPFAM" id="SSF69255">
    <property type="entry name" value="gp5 N-terminal domain-like"/>
    <property type="match status" value="1"/>
</dbReference>
<accession>A0ABD5CUF6</accession>
<dbReference type="InterPro" id="IPR037026">
    <property type="entry name" value="Vgr_OB-fold_dom_sf"/>
</dbReference>
<evidence type="ECO:0000313" key="4">
    <source>
        <dbReference type="Proteomes" id="UP001245184"/>
    </source>
</evidence>
<reference evidence="3 4" key="1">
    <citation type="submission" date="2023-08" db="EMBL/GenBank/DDBJ databases">
        <title>Genome sequencing of plant associated microbes to promote plant fitness in Sorghum bicolor and Oryza sativa.</title>
        <authorList>
            <person name="Coleman-Derr D."/>
        </authorList>
    </citation>
    <scope>NUCLEOTIDE SEQUENCE [LARGE SCALE GENOMIC DNA]</scope>
    <source>
        <strain evidence="3 4">SLBN-33</strain>
    </source>
</reference>
<dbReference type="Gene3D" id="2.30.110.50">
    <property type="match status" value="1"/>
</dbReference>
<dbReference type="SUPFAM" id="SSF69279">
    <property type="entry name" value="Phage tail proteins"/>
    <property type="match status" value="2"/>
</dbReference>
<evidence type="ECO:0000259" key="2">
    <source>
        <dbReference type="Pfam" id="PF04717"/>
    </source>
</evidence>